<feature type="transmembrane region" description="Helical" evidence="4">
    <location>
        <begin position="465"/>
        <end position="486"/>
    </location>
</feature>
<name>A0A0J9SDF0_PLAVI</name>
<dbReference type="Proteomes" id="UP000053562">
    <property type="component" value="Unassembled WGS sequence"/>
</dbReference>
<feature type="region of interest" description="Disordered" evidence="3">
    <location>
        <begin position="31"/>
        <end position="130"/>
    </location>
</feature>
<keyword evidence="5" id="KW-0732">Signal</keyword>
<organism evidence="7 8">
    <name type="scientific">Plasmodium vivax India VII</name>
    <dbReference type="NCBI Taxonomy" id="1077284"/>
    <lineage>
        <taxon>Eukaryota</taxon>
        <taxon>Sar</taxon>
        <taxon>Alveolata</taxon>
        <taxon>Apicomplexa</taxon>
        <taxon>Aconoidasida</taxon>
        <taxon>Haemosporida</taxon>
        <taxon>Plasmodiidae</taxon>
        <taxon>Plasmodium</taxon>
        <taxon>Plasmodium (Plasmodium)</taxon>
    </lineage>
</organism>
<feature type="signal peptide" evidence="5">
    <location>
        <begin position="1"/>
        <end position="22"/>
    </location>
</feature>
<dbReference type="InterPro" id="IPR024731">
    <property type="entry name" value="NELL2-like_EGF"/>
</dbReference>
<evidence type="ECO:0000256" key="3">
    <source>
        <dbReference type="SAM" id="MobiDB-lite"/>
    </source>
</evidence>
<evidence type="ECO:0000256" key="1">
    <source>
        <dbReference type="ARBA" id="ARBA00022536"/>
    </source>
</evidence>
<feature type="domain" description="EGF-like" evidence="6">
    <location>
        <begin position="427"/>
        <end position="464"/>
    </location>
</feature>
<dbReference type="InterPro" id="IPR000742">
    <property type="entry name" value="EGF"/>
</dbReference>
<evidence type="ECO:0000256" key="4">
    <source>
        <dbReference type="SAM" id="Phobius"/>
    </source>
</evidence>
<keyword evidence="4" id="KW-0812">Transmembrane</keyword>
<dbReference type="Pfam" id="PF12947">
    <property type="entry name" value="EGF_3"/>
    <property type="match status" value="1"/>
</dbReference>
<dbReference type="SUPFAM" id="SSF57196">
    <property type="entry name" value="EGF/Laminin"/>
    <property type="match status" value="2"/>
</dbReference>
<keyword evidence="1" id="KW-0245">EGF-like domain</keyword>
<feature type="compositionally biased region" description="Basic and acidic residues" evidence="3">
    <location>
        <begin position="74"/>
        <end position="97"/>
    </location>
</feature>
<dbReference type="SMART" id="SM00181">
    <property type="entry name" value="EGF"/>
    <property type="match status" value="2"/>
</dbReference>
<evidence type="ECO:0000259" key="6">
    <source>
        <dbReference type="SMART" id="SM00181"/>
    </source>
</evidence>
<reference evidence="7 8" key="1">
    <citation type="submission" date="2011-08" db="EMBL/GenBank/DDBJ databases">
        <title>The Genome Sequence of Plasmodium vivax India VII.</title>
        <authorList>
            <consortium name="The Broad Institute Genome Sequencing Platform"/>
            <consortium name="The Broad Institute Genome Sequencing Center for Infectious Disease"/>
            <person name="Neafsey D."/>
            <person name="Carlton J."/>
            <person name="Barnwell J."/>
            <person name="Collins W."/>
            <person name="Escalante A."/>
            <person name="Mullikin J."/>
            <person name="Saul A."/>
            <person name="Guigo R."/>
            <person name="Camara F."/>
            <person name="Young S.K."/>
            <person name="Zeng Q."/>
            <person name="Gargeya S."/>
            <person name="Fitzgerald M."/>
            <person name="Haas B."/>
            <person name="Abouelleil A."/>
            <person name="Alvarado L."/>
            <person name="Arachchi H.M."/>
            <person name="Berlin A."/>
            <person name="Brown A."/>
            <person name="Chapman S.B."/>
            <person name="Chen Z."/>
            <person name="Dunbar C."/>
            <person name="Freedman E."/>
            <person name="Gearin G."/>
            <person name="Gellesch M."/>
            <person name="Goldberg J."/>
            <person name="Griggs A."/>
            <person name="Gujja S."/>
            <person name="Heiman D."/>
            <person name="Howarth C."/>
            <person name="Larson L."/>
            <person name="Lui A."/>
            <person name="MacDonald P.J.P."/>
            <person name="Montmayeur A."/>
            <person name="Murphy C."/>
            <person name="Neiman D."/>
            <person name="Pearson M."/>
            <person name="Priest M."/>
            <person name="Roberts A."/>
            <person name="Saif S."/>
            <person name="Shea T."/>
            <person name="Shenoy N."/>
            <person name="Sisk P."/>
            <person name="Stolte C."/>
            <person name="Sykes S."/>
            <person name="Wortman J."/>
            <person name="Nusbaum C."/>
            <person name="Birren B."/>
        </authorList>
    </citation>
    <scope>NUCLEOTIDE SEQUENCE [LARGE SCALE GENOMIC DNA]</scope>
    <source>
        <strain evidence="7 8">India VII</strain>
    </source>
</reference>
<feature type="compositionally biased region" description="Low complexity" evidence="3">
    <location>
        <begin position="98"/>
        <end position="107"/>
    </location>
</feature>
<dbReference type="InterPro" id="IPR024730">
    <property type="entry name" value="MSP1_EGF_1"/>
</dbReference>
<dbReference type="EMBL" id="KQ234312">
    <property type="protein sequence ID" value="KMZ79937.1"/>
    <property type="molecule type" value="Genomic_DNA"/>
</dbReference>
<dbReference type="Pfam" id="PF12946">
    <property type="entry name" value="EGF_MSP1_1"/>
    <property type="match status" value="1"/>
</dbReference>
<keyword evidence="2" id="KW-1015">Disulfide bond</keyword>
<feature type="domain" description="EGF-like" evidence="6">
    <location>
        <begin position="382"/>
        <end position="421"/>
    </location>
</feature>
<keyword evidence="7" id="KW-0477">Merozoite</keyword>
<evidence type="ECO:0000256" key="2">
    <source>
        <dbReference type="ARBA" id="ARBA00023157"/>
    </source>
</evidence>
<dbReference type="AlphaFoldDB" id="A0A0J9SDF0"/>
<dbReference type="Gene3D" id="2.10.25.10">
    <property type="entry name" value="Laminin"/>
    <property type="match status" value="1"/>
</dbReference>
<evidence type="ECO:0000313" key="7">
    <source>
        <dbReference type="EMBL" id="KMZ79937.1"/>
    </source>
</evidence>
<proteinExistence type="predicted"/>
<evidence type="ECO:0000256" key="5">
    <source>
        <dbReference type="SAM" id="SignalP"/>
    </source>
</evidence>
<sequence>MRKNAQIVIFCLFGLLSYRCGAEGNVSPPNFNDNRVNGNNGNKGNGNDNDVPSFIGGNNNNVNGNNDDNIFNKNGKDVTRNDGDAKDGENRNNKKNENGSGSNENNSIANADNGSGKSDANANQIDEDGNKMDEASLKKILKIVDEMENIQGLLDGDYSILDKYSVKLVDEDDGETNKRKIIGEYDLKMLKNILLFREKISRVCENKYNKNLPALLKKCSNVDDPKLSKSREKIKKGLAKNNMSIEDFVVGLLEDLFEKINEHFIKDDSFDLSDYLADFELINYIIMHETSELIDELLNIIESMNFRLESGSLEKMVKSAESGMNLNCKMKEDIIHLLKKSSAKFFKIEIDRKTKMIYPVQATHKGANMKQLALSFLQKNNVCEHKKCPLNSNCYVINGEEVCRCLPGFSDVKIDNVMNCVRDDTLDCSNNNGGCDVNATCTLIDKKIVCECKDNFEGDGIYCSYSIFNSINNFIFLILLLLCLYLF</sequence>
<feature type="compositionally biased region" description="Polar residues" evidence="3">
    <location>
        <begin position="108"/>
        <end position="124"/>
    </location>
</feature>
<dbReference type="OrthoDB" id="4405280at2759"/>
<keyword evidence="4" id="KW-0472">Membrane</keyword>
<feature type="compositionally biased region" description="Low complexity" evidence="3">
    <location>
        <begin position="31"/>
        <end position="73"/>
    </location>
</feature>
<evidence type="ECO:0000313" key="8">
    <source>
        <dbReference type="Proteomes" id="UP000053562"/>
    </source>
</evidence>
<feature type="chain" id="PRO_5005322169" evidence="5">
    <location>
        <begin position="23"/>
        <end position="487"/>
    </location>
</feature>
<accession>A0A0J9SDF0</accession>
<keyword evidence="4" id="KW-1133">Transmembrane helix</keyword>
<gene>
    <name evidence="7" type="ORF">PVIIG_04192</name>
</gene>
<protein>
    <submittedName>
        <fullName evidence="7">Merozoite surface protein 8</fullName>
    </submittedName>
</protein>